<dbReference type="SUPFAM" id="SSF58104">
    <property type="entry name" value="Methyl-accepting chemotaxis protein (MCP) signaling domain"/>
    <property type="match status" value="1"/>
</dbReference>
<keyword evidence="6" id="KW-0472">Membrane</keyword>
<reference evidence="9" key="1">
    <citation type="submission" date="2021-01" db="EMBL/GenBank/DDBJ databases">
        <title>Whole genome shotgun sequence of Cellulomonas pakistanensis NBRC 110800.</title>
        <authorList>
            <person name="Komaki H."/>
            <person name="Tamura T."/>
        </authorList>
    </citation>
    <scope>NUCLEOTIDE SEQUENCE</scope>
    <source>
        <strain evidence="9">NBRC 110800</strain>
    </source>
</reference>
<dbReference type="PROSITE" id="PS50111">
    <property type="entry name" value="CHEMOTAXIS_TRANSDUC_2"/>
    <property type="match status" value="1"/>
</dbReference>
<dbReference type="InterPro" id="IPR004089">
    <property type="entry name" value="MCPsignal_dom"/>
</dbReference>
<dbReference type="EMBL" id="BONO01000003">
    <property type="protein sequence ID" value="GIG35210.1"/>
    <property type="molecule type" value="Genomic_DNA"/>
</dbReference>
<sequence length="543" mass="55196">MTGTTTRAPQRASALAWVRDRGVSARILAAVLLAAAVGAVVGVVGIASLASTNAATTAMYTENVVGLQQAATLRRAMVQMRLDVTNHALSTDDAVMAGFEDRIAASEAELRDAIAAYAALPLDDESERALDDFEAALARYLDVRDDQLLVASRAHDTDAFAEARDTVAQPIIDAMSAAASTLVEGEESDAAAAAERAAADYRTSRTTMLVLLVAGTALALGLGALVARSIVRGLRRVEVVADALERGDLTVTAGLTSRDEVGRMGAALDSAVGTLRGVIGTIDRSSASLASAAEQMSASSGQIAASAEETAAQAGVVSAAAEQVSRNVQTVAAGSEQMGASIQEIAHSASRAAEVAGRGVAAVGATTSTMDRLGESSKQIGNVVKLITSIAEQTNLLALNATIEAARAGEAGKGFAVVAGEVKELAQETAKATEDIARRVESIQADTDGAVGAIEEVAAIIGQINDFQLSISSAVEEQTATTAEMNRSVSEAATGSGEIASNIAGVAGAADLTTQGAAEARRAVTSLAEMSAELQRLVGGFRV</sequence>
<evidence type="ECO:0000256" key="2">
    <source>
        <dbReference type="ARBA" id="ARBA00022989"/>
    </source>
</evidence>
<dbReference type="AlphaFoldDB" id="A0A919P904"/>
<evidence type="ECO:0000256" key="4">
    <source>
        <dbReference type="ARBA" id="ARBA00029447"/>
    </source>
</evidence>
<name>A0A919P904_9CELL</name>
<evidence type="ECO:0008006" key="11">
    <source>
        <dbReference type="Google" id="ProtNLM"/>
    </source>
</evidence>
<evidence type="ECO:0000256" key="6">
    <source>
        <dbReference type="SAM" id="Phobius"/>
    </source>
</evidence>
<dbReference type="PANTHER" id="PTHR32089">
    <property type="entry name" value="METHYL-ACCEPTING CHEMOTAXIS PROTEIN MCPB"/>
    <property type="match status" value="1"/>
</dbReference>
<dbReference type="GO" id="GO:0006935">
    <property type="term" value="P:chemotaxis"/>
    <property type="evidence" value="ECO:0007669"/>
    <property type="project" value="InterPro"/>
</dbReference>
<dbReference type="Proteomes" id="UP000642125">
    <property type="component" value="Unassembled WGS sequence"/>
</dbReference>
<comment type="similarity">
    <text evidence="4">Belongs to the methyl-accepting chemotaxis (MCP) protein family.</text>
</comment>
<dbReference type="PRINTS" id="PR00260">
    <property type="entry name" value="CHEMTRNSDUCR"/>
</dbReference>
<evidence type="ECO:0000313" key="9">
    <source>
        <dbReference type="EMBL" id="GIG35210.1"/>
    </source>
</evidence>
<feature type="domain" description="Methyl-accepting transducer" evidence="7">
    <location>
        <begin position="292"/>
        <end position="528"/>
    </location>
</feature>
<dbReference type="GO" id="GO:0007165">
    <property type="term" value="P:signal transduction"/>
    <property type="evidence" value="ECO:0007669"/>
    <property type="project" value="UniProtKB-KW"/>
</dbReference>
<proteinExistence type="inferred from homology"/>
<keyword evidence="1 6" id="KW-0812">Transmembrane</keyword>
<evidence type="ECO:0000259" key="7">
    <source>
        <dbReference type="PROSITE" id="PS50111"/>
    </source>
</evidence>
<evidence type="ECO:0000256" key="1">
    <source>
        <dbReference type="ARBA" id="ARBA00022692"/>
    </source>
</evidence>
<protein>
    <recommendedName>
        <fullName evidence="11">Methyl-accepting chemotaxis protein</fullName>
    </recommendedName>
</protein>
<dbReference type="GO" id="GO:0004888">
    <property type="term" value="F:transmembrane signaling receptor activity"/>
    <property type="evidence" value="ECO:0007669"/>
    <property type="project" value="InterPro"/>
</dbReference>
<dbReference type="SMART" id="SM00304">
    <property type="entry name" value="HAMP"/>
    <property type="match status" value="2"/>
</dbReference>
<keyword evidence="10" id="KW-1185">Reference proteome</keyword>
<evidence type="ECO:0000256" key="5">
    <source>
        <dbReference type="PROSITE-ProRule" id="PRU00284"/>
    </source>
</evidence>
<dbReference type="Pfam" id="PF12729">
    <property type="entry name" value="4HB_MCP_1"/>
    <property type="match status" value="1"/>
</dbReference>
<evidence type="ECO:0000256" key="3">
    <source>
        <dbReference type="ARBA" id="ARBA00023224"/>
    </source>
</evidence>
<feature type="domain" description="HAMP" evidence="8">
    <location>
        <begin position="228"/>
        <end position="280"/>
    </location>
</feature>
<dbReference type="Pfam" id="PF00015">
    <property type="entry name" value="MCPsignal"/>
    <property type="match status" value="1"/>
</dbReference>
<keyword evidence="2 6" id="KW-1133">Transmembrane helix</keyword>
<dbReference type="InterPro" id="IPR004090">
    <property type="entry name" value="Chemotax_Me-accpt_rcpt"/>
</dbReference>
<evidence type="ECO:0000259" key="8">
    <source>
        <dbReference type="PROSITE" id="PS50885"/>
    </source>
</evidence>
<dbReference type="CDD" id="cd06225">
    <property type="entry name" value="HAMP"/>
    <property type="match status" value="1"/>
</dbReference>
<dbReference type="InterPro" id="IPR024478">
    <property type="entry name" value="HlyB_4HB_MCP"/>
</dbReference>
<dbReference type="SMART" id="SM00283">
    <property type="entry name" value="MA"/>
    <property type="match status" value="1"/>
</dbReference>
<dbReference type="RefSeq" id="WP_203667264.1">
    <property type="nucleotide sequence ID" value="NZ_BONO01000003.1"/>
</dbReference>
<dbReference type="GO" id="GO:0016020">
    <property type="term" value="C:membrane"/>
    <property type="evidence" value="ECO:0007669"/>
    <property type="project" value="InterPro"/>
</dbReference>
<gene>
    <name evidence="9" type="ORF">Cpa01nite_05910</name>
</gene>
<feature type="transmembrane region" description="Helical" evidence="6">
    <location>
        <begin position="27"/>
        <end position="50"/>
    </location>
</feature>
<comment type="caution">
    <text evidence="9">The sequence shown here is derived from an EMBL/GenBank/DDBJ whole genome shotgun (WGS) entry which is preliminary data.</text>
</comment>
<feature type="transmembrane region" description="Helical" evidence="6">
    <location>
        <begin position="208"/>
        <end position="227"/>
    </location>
</feature>
<organism evidence="9 10">
    <name type="scientific">Cellulomonas pakistanensis</name>
    <dbReference type="NCBI Taxonomy" id="992287"/>
    <lineage>
        <taxon>Bacteria</taxon>
        <taxon>Bacillati</taxon>
        <taxon>Actinomycetota</taxon>
        <taxon>Actinomycetes</taxon>
        <taxon>Micrococcales</taxon>
        <taxon>Cellulomonadaceae</taxon>
        <taxon>Cellulomonas</taxon>
    </lineage>
</organism>
<dbReference type="Gene3D" id="1.10.287.950">
    <property type="entry name" value="Methyl-accepting chemotaxis protein"/>
    <property type="match status" value="1"/>
</dbReference>
<accession>A0A919P904</accession>
<keyword evidence="3 5" id="KW-0807">Transducer</keyword>
<evidence type="ECO:0000313" key="10">
    <source>
        <dbReference type="Proteomes" id="UP000642125"/>
    </source>
</evidence>
<dbReference type="PROSITE" id="PS50885">
    <property type="entry name" value="HAMP"/>
    <property type="match status" value="1"/>
</dbReference>
<dbReference type="Pfam" id="PF00672">
    <property type="entry name" value="HAMP"/>
    <property type="match status" value="1"/>
</dbReference>
<dbReference type="PANTHER" id="PTHR32089:SF112">
    <property type="entry name" value="LYSOZYME-LIKE PROTEIN-RELATED"/>
    <property type="match status" value="1"/>
</dbReference>
<dbReference type="InterPro" id="IPR003660">
    <property type="entry name" value="HAMP_dom"/>
</dbReference>